<evidence type="ECO:0000313" key="1">
    <source>
        <dbReference type="EMBL" id="CAH0562875.1"/>
    </source>
</evidence>
<protein>
    <recommendedName>
        <fullName evidence="3">GIY-YIG domain-containing protein</fullName>
    </recommendedName>
</protein>
<proteinExistence type="predicted"/>
<dbReference type="InterPro" id="IPR035901">
    <property type="entry name" value="GIY-YIG_endonuc_sf"/>
</dbReference>
<evidence type="ECO:0000313" key="2">
    <source>
        <dbReference type="Proteomes" id="UP001154078"/>
    </source>
</evidence>
<gene>
    <name evidence="1" type="ORF">MELIAE_LOCUS11890</name>
</gene>
<organism evidence="1 2">
    <name type="scientific">Brassicogethes aeneus</name>
    <name type="common">Rape pollen beetle</name>
    <name type="synonym">Meligethes aeneus</name>
    <dbReference type="NCBI Taxonomy" id="1431903"/>
    <lineage>
        <taxon>Eukaryota</taxon>
        <taxon>Metazoa</taxon>
        <taxon>Ecdysozoa</taxon>
        <taxon>Arthropoda</taxon>
        <taxon>Hexapoda</taxon>
        <taxon>Insecta</taxon>
        <taxon>Pterygota</taxon>
        <taxon>Neoptera</taxon>
        <taxon>Endopterygota</taxon>
        <taxon>Coleoptera</taxon>
        <taxon>Polyphaga</taxon>
        <taxon>Cucujiformia</taxon>
        <taxon>Nitidulidae</taxon>
        <taxon>Meligethinae</taxon>
        <taxon>Brassicogethes</taxon>
    </lineage>
</organism>
<dbReference type="AlphaFoldDB" id="A0A9P0BG70"/>
<sequence>MFIKNNKDKSNRNKKSGVYQLTCTDCPKIGQTGRSFITRIKEHRRSYINLKVDSAYASHLITENHTFNNNFKILHLENKGMKLNLLESLEINKLKNTKNILNDQIETNNSPLLNLF</sequence>
<dbReference type="EMBL" id="OV121139">
    <property type="protein sequence ID" value="CAH0562875.1"/>
    <property type="molecule type" value="Genomic_DNA"/>
</dbReference>
<keyword evidence="2" id="KW-1185">Reference proteome</keyword>
<name>A0A9P0BG70_BRAAE</name>
<dbReference type="OrthoDB" id="6775413at2759"/>
<dbReference type="Gene3D" id="3.40.1440.10">
    <property type="entry name" value="GIY-YIG endonuclease"/>
    <property type="match status" value="1"/>
</dbReference>
<evidence type="ECO:0008006" key="3">
    <source>
        <dbReference type="Google" id="ProtNLM"/>
    </source>
</evidence>
<reference evidence="1" key="1">
    <citation type="submission" date="2021-12" db="EMBL/GenBank/DDBJ databases">
        <authorList>
            <person name="King R."/>
        </authorList>
    </citation>
    <scope>NUCLEOTIDE SEQUENCE</scope>
</reference>
<accession>A0A9P0BG70</accession>
<dbReference type="Proteomes" id="UP001154078">
    <property type="component" value="Chromosome 8"/>
</dbReference>